<dbReference type="SMART" id="SM00520">
    <property type="entry name" value="BASIC"/>
    <property type="match status" value="1"/>
</dbReference>
<dbReference type="Pfam" id="PF00010">
    <property type="entry name" value="HLH"/>
    <property type="match status" value="1"/>
</dbReference>
<reference evidence="6" key="1">
    <citation type="submission" date="2015-11" db="EMBL/GenBank/DDBJ databases">
        <title>De novo transcriptome assembly of four potential Pierce s Disease insect vectors from Arizona vineyards.</title>
        <authorList>
            <person name="Tassone E.E."/>
        </authorList>
    </citation>
    <scope>NUCLEOTIDE SEQUENCE</scope>
</reference>
<dbReference type="GO" id="GO:0000978">
    <property type="term" value="F:RNA polymerase II cis-regulatory region sequence-specific DNA binding"/>
    <property type="evidence" value="ECO:0007669"/>
    <property type="project" value="TreeGrafter"/>
</dbReference>
<evidence type="ECO:0000259" key="5">
    <source>
        <dbReference type="PROSITE" id="PS50888"/>
    </source>
</evidence>
<name>A0A1B6KX01_9HEMI</name>
<dbReference type="GO" id="GO:0007517">
    <property type="term" value="P:muscle organ development"/>
    <property type="evidence" value="ECO:0007669"/>
    <property type="project" value="InterPro"/>
</dbReference>
<evidence type="ECO:0000256" key="1">
    <source>
        <dbReference type="ARBA" id="ARBA00004123"/>
    </source>
</evidence>
<proteinExistence type="predicted"/>
<dbReference type="PANTHER" id="PTHR11534">
    <property type="entry name" value="MYOGENIC FACTOR"/>
    <property type="match status" value="1"/>
</dbReference>
<comment type="subcellular location">
    <subcellularLocation>
        <location evidence="1">Nucleus</location>
    </subcellularLocation>
</comment>
<dbReference type="CDD" id="cd19699">
    <property type="entry name" value="bHLH_TS_dMYOD_like"/>
    <property type="match status" value="1"/>
</dbReference>
<evidence type="ECO:0000313" key="6">
    <source>
        <dbReference type="EMBL" id="JAT15764.1"/>
    </source>
</evidence>
<dbReference type="FunFam" id="4.10.280.10:FF:000005">
    <property type="entry name" value="Myogenic factor"/>
    <property type="match status" value="1"/>
</dbReference>
<organism evidence="6">
    <name type="scientific">Graphocephala atropunctata</name>
    <dbReference type="NCBI Taxonomy" id="36148"/>
    <lineage>
        <taxon>Eukaryota</taxon>
        <taxon>Metazoa</taxon>
        <taxon>Ecdysozoa</taxon>
        <taxon>Arthropoda</taxon>
        <taxon>Hexapoda</taxon>
        <taxon>Insecta</taxon>
        <taxon>Pterygota</taxon>
        <taxon>Neoptera</taxon>
        <taxon>Paraneoptera</taxon>
        <taxon>Hemiptera</taxon>
        <taxon>Auchenorrhyncha</taxon>
        <taxon>Membracoidea</taxon>
        <taxon>Cicadellidae</taxon>
        <taxon>Cicadellinae</taxon>
        <taxon>Cicadellini</taxon>
        <taxon>Graphocephala</taxon>
    </lineage>
</organism>
<keyword evidence="2" id="KW-0238">DNA-binding</keyword>
<protein>
    <recommendedName>
        <fullName evidence="5">BHLH domain-containing protein</fullName>
    </recommendedName>
</protein>
<dbReference type="PANTHER" id="PTHR11534:SF9">
    <property type="entry name" value="MYOGENIC-DETERMINATION PROTEIN"/>
    <property type="match status" value="1"/>
</dbReference>
<dbReference type="InterPro" id="IPR002546">
    <property type="entry name" value="MyoD_N"/>
</dbReference>
<dbReference type="Gene3D" id="4.10.280.10">
    <property type="entry name" value="Helix-loop-helix DNA-binding domain"/>
    <property type="match status" value="1"/>
</dbReference>
<dbReference type="GO" id="GO:0005634">
    <property type="term" value="C:nucleus"/>
    <property type="evidence" value="ECO:0007669"/>
    <property type="project" value="UniProtKB-SubCell"/>
</dbReference>
<sequence>MMLQNKFSKVSLECGGYRESGRFCREPTTYPARDAYNQYAPKHALRQCSVSPTGEARGSGESSSSEYSPLPPSWADSRVTASRGGGGSVEDEEDDASSATSEEQHVPHVLVPDTSLHHQVGHGPGQRRCLLWACKACKRKTVTVDRRKAATLRERRRLRKVNEAFEVLKRRTSSNPSQRLPKVEILRNAIDYIESLEDILHADSGTFKLAESKQHASSNEYIGSGTSVHYLAERLQHFTDSIDRFTSHGGYVGEASHGTSTTPSEGPGGTSSLDCLSLIVENISKPTSTLHSQPPSTSVV</sequence>
<dbReference type="PROSITE" id="PS50888">
    <property type="entry name" value="BHLH"/>
    <property type="match status" value="1"/>
</dbReference>
<dbReference type="GO" id="GO:0000981">
    <property type="term" value="F:DNA-binding transcription factor activity, RNA polymerase II-specific"/>
    <property type="evidence" value="ECO:0007669"/>
    <property type="project" value="TreeGrafter"/>
</dbReference>
<dbReference type="SUPFAM" id="SSF47459">
    <property type="entry name" value="HLH, helix-loop-helix DNA-binding domain"/>
    <property type="match status" value="1"/>
</dbReference>
<feature type="region of interest" description="Disordered" evidence="4">
    <location>
        <begin position="47"/>
        <end position="105"/>
    </location>
</feature>
<keyword evidence="3" id="KW-0539">Nucleus</keyword>
<dbReference type="SMART" id="SM00353">
    <property type="entry name" value="HLH"/>
    <property type="match status" value="1"/>
</dbReference>
<evidence type="ECO:0000256" key="2">
    <source>
        <dbReference type="ARBA" id="ARBA00023125"/>
    </source>
</evidence>
<gene>
    <name evidence="6" type="ORF">g.50903</name>
</gene>
<dbReference type="InterPro" id="IPR036638">
    <property type="entry name" value="HLH_DNA-bd_sf"/>
</dbReference>
<dbReference type="InterPro" id="IPR039704">
    <property type="entry name" value="Myogenic_factor"/>
</dbReference>
<accession>A0A1B6KX01</accession>
<evidence type="ECO:0000256" key="3">
    <source>
        <dbReference type="ARBA" id="ARBA00023242"/>
    </source>
</evidence>
<dbReference type="AlphaFoldDB" id="A0A1B6KX01"/>
<dbReference type="Pfam" id="PF01586">
    <property type="entry name" value="Basic"/>
    <property type="match status" value="1"/>
</dbReference>
<feature type="compositionally biased region" description="Low complexity" evidence="4">
    <location>
        <begin position="54"/>
        <end position="68"/>
    </location>
</feature>
<dbReference type="GO" id="GO:0046983">
    <property type="term" value="F:protein dimerization activity"/>
    <property type="evidence" value="ECO:0007669"/>
    <property type="project" value="InterPro"/>
</dbReference>
<dbReference type="GO" id="GO:0045663">
    <property type="term" value="P:positive regulation of myoblast differentiation"/>
    <property type="evidence" value="ECO:0007669"/>
    <property type="project" value="TreeGrafter"/>
</dbReference>
<evidence type="ECO:0000256" key="4">
    <source>
        <dbReference type="SAM" id="MobiDB-lite"/>
    </source>
</evidence>
<feature type="domain" description="BHLH" evidence="5">
    <location>
        <begin position="145"/>
        <end position="196"/>
    </location>
</feature>
<dbReference type="EMBL" id="GEBQ01024213">
    <property type="protein sequence ID" value="JAT15764.1"/>
    <property type="molecule type" value="Transcribed_RNA"/>
</dbReference>
<dbReference type="InterPro" id="IPR011598">
    <property type="entry name" value="bHLH_dom"/>
</dbReference>